<dbReference type="InterPro" id="IPR036396">
    <property type="entry name" value="Cyt_P450_sf"/>
</dbReference>
<dbReference type="GO" id="GO:0016705">
    <property type="term" value="F:oxidoreductase activity, acting on paired donors, with incorporation or reduction of molecular oxygen"/>
    <property type="evidence" value="ECO:0007669"/>
    <property type="project" value="InterPro"/>
</dbReference>
<evidence type="ECO:0000256" key="3">
    <source>
        <dbReference type="ARBA" id="ARBA00004174"/>
    </source>
</evidence>
<name>A0A921ZJQ7_MANSE</name>
<dbReference type="GO" id="GO:0005789">
    <property type="term" value="C:endoplasmic reticulum membrane"/>
    <property type="evidence" value="ECO:0007669"/>
    <property type="project" value="UniProtKB-SubCell"/>
</dbReference>
<evidence type="ECO:0008006" key="18">
    <source>
        <dbReference type="Google" id="ProtNLM"/>
    </source>
</evidence>
<keyword evidence="12 15" id="KW-0503">Monooxygenase</keyword>
<comment type="cofactor">
    <cofactor evidence="1 14">
        <name>heme</name>
        <dbReference type="ChEBI" id="CHEBI:30413"/>
    </cofactor>
</comment>
<accession>A0A921ZJQ7</accession>
<dbReference type="InterPro" id="IPR017972">
    <property type="entry name" value="Cyt_P450_CS"/>
</dbReference>
<evidence type="ECO:0000256" key="4">
    <source>
        <dbReference type="ARBA" id="ARBA00004406"/>
    </source>
</evidence>
<evidence type="ECO:0000313" key="16">
    <source>
        <dbReference type="EMBL" id="KAG6458741.1"/>
    </source>
</evidence>
<dbReference type="EMBL" id="JH668594">
    <property type="protein sequence ID" value="KAG6458741.1"/>
    <property type="molecule type" value="Genomic_DNA"/>
</dbReference>
<feature type="binding site" description="axial binding residue" evidence="14">
    <location>
        <position position="442"/>
    </location>
    <ligand>
        <name>heme</name>
        <dbReference type="ChEBI" id="CHEBI:30413"/>
    </ligand>
    <ligandPart>
        <name>Fe</name>
        <dbReference type="ChEBI" id="CHEBI:18248"/>
    </ligandPart>
</feature>
<comment type="function">
    <text evidence="2">May be involved in the metabolism of insect hormones and in the breakdown of synthetic insecticides.</text>
</comment>
<dbReference type="GO" id="GO:0004497">
    <property type="term" value="F:monooxygenase activity"/>
    <property type="evidence" value="ECO:0007669"/>
    <property type="project" value="UniProtKB-KW"/>
</dbReference>
<keyword evidence="13" id="KW-0472">Membrane</keyword>
<evidence type="ECO:0000256" key="1">
    <source>
        <dbReference type="ARBA" id="ARBA00001971"/>
    </source>
</evidence>
<dbReference type="Pfam" id="PF00067">
    <property type="entry name" value="p450"/>
    <property type="match status" value="1"/>
</dbReference>
<dbReference type="Gene3D" id="1.10.630.10">
    <property type="entry name" value="Cytochrome P450"/>
    <property type="match status" value="1"/>
</dbReference>
<dbReference type="PROSITE" id="PS00086">
    <property type="entry name" value="CYTOCHROME_P450"/>
    <property type="match status" value="1"/>
</dbReference>
<gene>
    <name evidence="16" type="ORF">O3G_MSEX011026</name>
</gene>
<evidence type="ECO:0000256" key="8">
    <source>
        <dbReference type="ARBA" id="ARBA00022824"/>
    </source>
</evidence>
<dbReference type="GO" id="GO:0020037">
    <property type="term" value="F:heme binding"/>
    <property type="evidence" value="ECO:0007669"/>
    <property type="project" value="InterPro"/>
</dbReference>
<keyword evidence="9" id="KW-0492">Microsome</keyword>
<comment type="similarity">
    <text evidence="5 15">Belongs to the cytochrome P450 family.</text>
</comment>
<dbReference type="InterPro" id="IPR050196">
    <property type="entry name" value="Cytochrome_P450_Monoox"/>
</dbReference>
<evidence type="ECO:0000256" key="12">
    <source>
        <dbReference type="ARBA" id="ARBA00023033"/>
    </source>
</evidence>
<keyword evidence="17" id="KW-1185">Reference proteome</keyword>
<evidence type="ECO:0000256" key="14">
    <source>
        <dbReference type="PIRSR" id="PIRSR602401-1"/>
    </source>
</evidence>
<evidence type="ECO:0000256" key="9">
    <source>
        <dbReference type="ARBA" id="ARBA00022848"/>
    </source>
</evidence>
<keyword evidence="11 14" id="KW-0408">Iron</keyword>
<dbReference type="PANTHER" id="PTHR24291:SF189">
    <property type="entry name" value="CYTOCHROME P450 4C3-RELATED"/>
    <property type="match status" value="1"/>
</dbReference>
<dbReference type="Proteomes" id="UP000791440">
    <property type="component" value="Unassembled WGS sequence"/>
</dbReference>
<dbReference type="PANTHER" id="PTHR24291">
    <property type="entry name" value="CYTOCHROME P450 FAMILY 4"/>
    <property type="match status" value="1"/>
</dbReference>
<keyword evidence="7 14" id="KW-0479">Metal-binding</keyword>
<protein>
    <recommendedName>
        <fullName evidence="18">Cytochrome P450</fullName>
    </recommendedName>
</protein>
<reference evidence="16" key="1">
    <citation type="journal article" date="2016" name="Insect Biochem. Mol. Biol.">
        <title>Multifaceted biological insights from a draft genome sequence of the tobacco hornworm moth, Manduca sexta.</title>
        <authorList>
            <person name="Kanost M.R."/>
            <person name="Arrese E.L."/>
            <person name="Cao X."/>
            <person name="Chen Y.R."/>
            <person name="Chellapilla S."/>
            <person name="Goldsmith M.R."/>
            <person name="Grosse-Wilde E."/>
            <person name="Heckel D.G."/>
            <person name="Herndon N."/>
            <person name="Jiang H."/>
            <person name="Papanicolaou A."/>
            <person name="Qu J."/>
            <person name="Soulages J.L."/>
            <person name="Vogel H."/>
            <person name="Walters J."/>
            <person name="Waterhouse R.M."/>
            <person name="Ahn S.J."/>
            <person name="Almeida F.C."/>
            <person name="An C."/>
            <person name="Aqrawi P."/>
            <person name="Bretschneider A."/>
            <person name="Bryant W.B."/>
            <person name="Bucks S."/>
            <person name="Chao H."/>
            <person name="Chevignon G."/>
            <person name="Christen J.M."/>
            <person name="Clarke D.F."/>
            <person name="Dittmer N.T."/>
            <person name="Ferguson L.C.F."/>
            <person name="Garavelou S."/>
            <person name="Gordon K.H.J."/>
            <person name="Gunaratna R.T."/>
            <person name="Han Y."/>
            <person name="Hauser F."/>
            <person name="He Y."/>
            <person name="Heidel-Fischer H."/>
            <person name="Hirsh A."/>
            <person name="Hu Y."/>
            <person name="Jiang H."/>
            <person name="Kalra D."/>
            <person name="Klinner C."/>
            <person name="Konig C."/>
            <person name="Kovar C."/>
            <person name="Kroll A.R."/>
            <person name="Kuwar S.S."/>
            <person name="Lee S.L."/>
            <person name="Lehman R."/>
            <person name="Li K."/>
            <person name="Li Z."/>
            <person name="Liang H."/>
            <person name="Lovelace S."/>
            <person name="Lu Z."/>
            <person name="Mansfield J.H."/>
            <person name="McCulloch K.J."/>
            <person name="Mathew T."/>
            <person name="Morton B."/>
            <person name="Muzny D.M."/>
            <person name="Neunemann D."/>
            <person name="Ongeri F."/>
            <person name="Pauchet Y."/>
            <person name="Pu L.L."/>
            <person name="Pyrousis I."/>
            <person name="Rao X.J."/>
            <person name="Redding A."/>
            <person name="Roesel C."/>
            <person name="Sanchez-Gracia A."/>
            <person name="Schaack S."/>
            <person name="Shukla A."/>
            <person name="Tetreau G."/>
            <person name="Wang Y."/>
            <person name="Xiong G.H."/>
            <person name="Traut W."/>
            <person name="Walsh T.K."/>
            <person name="Worley K.C."/>
            <person name="Wu D."/>
            <person name="Wu W."/>
            <person name="Wu Y.Q."/>
            <person name="Zhang X."/>
            <person name="Zou Z."/>
            <person name="Zucker H."/>
            <person name="Briscoe A.D."/>
            <person name="Burmester T."/>
            <person name="Clem R.J."/>
            <person name="Feyereisen R."/>
            <person name="Grimmelikhuijzen C.J.P."/>
            <person name="Hamodrakas S.J."/>
            <person name="Hansson B.S."/>
            <person name="Huguet E."/>
            <person name="Jermiin L.S."/>
            <person name="Lan Q."/>
            <person name="Lehman H.K."/>
            <person name="Lorenzen M."/>
            <person name="Merzendorfer H."/>
            <person name="Michalopoulos I."/>
            <person name="Morton D.B."/>
            <person name="Muthukrishnan S."/>
            <person name="Oakeshott J.G."/>
            <person name="Palmer W."/>
            <person name="Park Y."/>
            <person name="Passarelli A.L."/>
            <person name="Rozas J."/>
            <person name="Schwartz L.M."/>
            <person name="Smith W."/>
            <person name="Southgate A."/>
            <person name="Vilcinskas A."/>
            <person name="Vogt R."/>
            <person name="Wang P."/>
            <person name="Werren J."/>
            <person name="Yu X.Q."/>
            <person name="Zhou J.J."/>
            <person name="Brown S.J."/>
            <person name="Scherer S.E."/>
            <person name="Richards S."/>
            <person name="Blissard G.W."/>
        </authorList>
    </citation>
    <scope>NUCLEOTIDE SEQUENCE</scope>
</reference>
<evidence type="ECO:0000256" key="13">
    <source>
        <dbReference type="ARBA" id="ARBA00023136"/>
    </source>
</evidence>
<dbReference type="PRINTS" id="PR00385">
    <property type="entry name" value="P450"/>
</dbReference>
<organism evidence="16 17">
    <name type="scientific">Manduca sexta</name>
    <name type="common">Tobacco hawkmoth</name>
    <name type="synonym">Tobacco hornworm</name>
    <dbReference type="NCBI Taxonomy" id="7130"/>
    <lineage>
        <taxon>Eukaryota</taxon>
        <taxon>Metazoa</taxon>
        <taxon>Ecdysozoa</taxon>
        <taxon>Arthropoda</taxon>
        <taxon>Hexapoda</taxon>
        <taxon>Insecta</taxon>
        <taxon>Pterygota</taxon>
        <taxon>Neoptera</taxon>
        <taxon>Endopterygota</taxon>
        <taxon>Lepidoptera</taxon>
        <taxon>Glossata</taxon>
        <taxon>Ditrysia</taxon>
        <taxon>Bombycoidea</taxon>
        <taxon>Sphingidae</taxon>
        <taxon>Sphinginae</taxon>
        <taxon>Sphingini</taxon>
        <taxon>Manduca</taxon>
    </lineage>
</organism>
<dbReference type="InterPro" id="IPR002401">
    <property type="entry name" value="Cyt_P450_E_grp-I"/>
</dbReference>
<comment type="caution">
    <text evidence="16">The sequence shown here is derived from an EMBL/GenBank/DDBJ whole genome shotgun (WGS) entry which is preliminary data.</text>
</comment>
<dbReference type="SUPFAM" id="SSF48264">
    <property type="entry name" value="Cytochrome P450"/>
    <property type="match status" value="1"/>
</dbReference>
<keyword evidence="6 14" id="KW-0349">Heme</keyword>
<dbReference type="InterPro" id="IPR001128">
    <property type="entry name" value="Cyt_P450"/>
</dbReference>
<evidence type="ECO:0000256" key="11">
    <source>
        <dbReference type="ARBA" id="ARBA00023004"/>
    </source>
</evidence>
<evidence type="ECO:0000313" key="17">
    <source>
        <dbReference type="Proteomes" id="UP000791440"/>
    </source>
</evidence>
<dbReference type="PRINTS" id="PR00463">
    <property type="entry name" value="EP450I"/>
</dbReference>
<keyword evidence="8" id="KW-0256">Endoplasmic reticulum</keyword>
<dbReference type="AlphaFoldDB" id="A0A921ZJQ7"/>
<evidence type="ECO:0000256" key="15">
    <source>
        <dbReference type="RuleBase" id="RU000461"/>
    </source>
</evidence>
<evidence type="ECO:0000256" key="10">
    <source>
        <dbReference type="ARBA" id="ARBA00023002"/>
    </source>
</evidence>
<evidence type="ECO:0000256" key="6">
    <source>
        <dbReference type="ARBA" id="ARBA00022617"/>
    </source>
</evidence>
<proteinExistence type="inferred from homology"/>
<sequence>MLCEILIIFSVLWLAVHRWHRRRMFALWKQLKNQYTMLPFIGHAYMFFGSDEHRMKMFQRLGLESIEKGGIMGLWQGSRFYIMIADPVNAEFVLKTCLEKDDVMKCSRLLTGNGSVFAPVHIWRPRRKFLAPTFSPKNLMNFVKIFSKQSTVMVDNLKKAAGTGTFPIWKYITSYSMDSVCETTLGVQVNAQKQSALPFLKAFEEICKMDSARICKPWLQNESMYRLMPAYTQYMNYKAMLCNFIDQVIKSKRKSLEEEKQKAEPDQKVDAVKTFLELLIDSSGGEKGFNDVELQEETLVMVLAGTDTSAAGAAFATVMLSKHPDVQDKVYKELQEVFGDSDRPIVAEDLPRLKYLDAVVKETLRLYPSVPVIVRRVDHDVTLPSGLTLVKDCGIVINIWAVHRNPNFWGDDAQVFRPERFIDTRQKHPAAYMAFSHGPRACLGYQYAMMSIKTALAALLRKYRILPASTGDRMAHGDKNKPIRVRFDIMMKAMDNFAIQLQPRFKI</sequence>
<keyword evidence="10 15" id="KW-0560">Oxidoreductase</keyword>
<evidence type="ECO:0000256" key="5">
    <source>
        <dbReference type="ARBA" id="ARBA00010617"/>
    </source>
</evidence>
<evidence type="ECO:0000256" key="2">
    <source>
        <dbReference type="ARBA" id="ARBA00003690"/>
    </source>
</evidence>
<reference evidence="16" key="2">
    <citation type="submission" date="2020-12" db="EMBL/GenBank/DDBJ databases">
        <authorList>
            <person name="Kanost M."/>
        </authorList>
    </citation>
    <scope>NUCLEOTIDE SEQUENCE</scope>
</reference>
<evidence type="ECO:0000256" key="7">
    <source>
        <dbReference type="ARBA" id="ARBA00022723"/>
    </source>
</evidence>
<comment type="subcellular location">
    <subcellularLocation>
        <location evidence="4">Endoplasmic reticulum membrane</location>
        <topology evidence="4">Peripheral membrane protein</topology>
    </subcellularLocation>
    <subcellularLocation>
        <location evidence="3">Microsome membrane</location>
        <topology evidence="3">Peripheral membrane protein</topology>
    </subcellularLocation>
</comment>
<dbReference type="GO" id="GO:0005506">
    <property type="term" value="F:iron ion binding"/>
    <property type="evidence" value="ECO:0007669"/>
    <property type="project" value="InterPro"/>
</dbReference>